<dbReference type="PRINTS" id="PR00364">
    <property type="entry name" value="DISEASERSIST"/>
</dbReference>
<reference evidence="3 4" key="1">
    <citation type="submission" date="2019-09" db="EMBL/GenBank/DDBJ databases">
        <authorList>
            <person name="Leyn A S."/>
        </authorList>
    </citation>
    <scope>NUCLEOTIDE SEQUENCE [LARGE SCALE GENOMIC DNA]</scope>
    <source>
        <strain evidence="3">AA231_1</strain>
    </source>
</reference>
<evidence type="ECO:0000259" key="2">
    <source>
        <dbReference type="SMART" id="SM00382"/>
    </source>
</evidence>
<gene>
    <name evidence="3" type="ORF">AA23TX_01176</name>
</gene>
<evidence type="ECO:0000256" key="1">
    <source>
        <dbReference type="SAM" id="MobiDB-lite"/>
    </source>
</evidence>
<evidence type="ECO:0000313" key="4">
    <source>
        <dbReference type="Proteomes" id="UP000399805"/>
    </source>
</evidence>
<keyword evidence="4" id="KW-1185">Reference proteome</keyword>
<dbReference type="SUPFAM" id="SSF48452">
    <property type="entry name" value="TPR-like"/>
    <property type="match status" value="1"/>
</dbReference>
<evidence type="ECO:0000313" key="3">
    <source>
        <dbReference type="EMBL" id="VVJ16155.1"/>
    </source>
</evidence>
<dbReference type="EMBL" id="CABVGP010000001">
    <property type="protein sequence ID" value="VVJ16155.1"/>
    <property type="molecule type" value="Genomic_DNA"/>
</dbReference>
<proteinExistence type="predicted"/>
<sequence length="828" mass="86956">MEAAARFDVFLCSAAADQVEKALRAGGLRVFRGNPFDDFEVGAAELAASRVLLADLPPGLGTEKVLAIRPEESLPELVERVRAAAFGNPGFPLLRTIHAELVARRAVLVRGPAGIGKTTVAEQYACLAGRVWRTGPFGHLDPDDFLPQFHLALATAAGTSGLALARLRMRLASRVDAAGERVLLLVDDVPAGLPPGVLNGVVLPSDRVRTLLTSRAARWPGATVEVPGLALEEGLRLLGLPDASFVARCDGHPMTLRATARHRAGAQPDTAPHAIREVLVRMSHPARELLRLGTVLAPAPIPLAVARAASDDTGFEAAVQELVSLGFATLTGEGLRLQGLAVEVAGGEFGEPAAERVAEAVLGALTGGGFGEQTGEGVLSELGDGASPGRVGEGSPAQNRAADALHHEPASGASPDRAGAAEDPSAVVGIGRTEVSSPPRPPTGDLPPSAHDTAARRHLLLHHARALADRCPTHRVALLRPLAAAHEAHGDPAAAGEIHAAILSTGEATSADFAAAARVELACGLDAEALGHARQALGSPEAAVIAAQALDGQGDYAEADRTFWATHRPTSGEERCRAAKARRLRGRPREAIALLEPALSGSASDALTLEYAWNLFQDGQHQRARDVAAGIEDCPDAELIQADADLVHHDAADLEKDYAHRYGVESARTLTASVHAGRALLARGHPREALAALAETERTVRRVLGDEHRLHHRVRHAMGLAHARLRAFDRQAELLETIREPQLRMLGRTHPETLETRLDLGLALALGGRGPLGRATGLVDDAARDAETAPGVSPGLAAKARAAKQVVRLPEPFVSALHALELLIWPRD</sequence>
<protein>
    <recommendedName>
        <fullName evidence="2">AAA+ ATPase domain-containing protein</fullName>
    </recommendedName>
</protein>
<dbReference type="InterPro" id="IPR003593">
    <property type="entry name" value="AAA+_ATPase"/>
</dbReference>
<dbReference type="Gene3D" id="3.40.50.300">
    <property type="entry name" value="P-loop containing nucleotide triphosphate hydrolases"/>
    <property type="match status" value="1"/>
</dbReference>
<dbReference type="Gene3D" id="1.25.40.10">
    <property type="entry name" value="Tetratricopeptide repeat domain"/>
    <property type="match status" value="1"/>
</dbReference>
<dbReference type="InterPro" id="IPR011990">
    <property type="entry name" value="TPR-like_helical_dom_sf"/>
</dbReference>
<organism evidence="3 4">
    <name type="scientific">Amycolatopsis camponoti</name>
    <dbReference type="NCBI Taxonomy" id="2606593"/>
    <lineage>
        <taxon>Bacteria</taxon>
        <taxon>Bacillati</taxon>
        <taxon>Actinomycetota</taxon>
        <taxon>Actinomycetes</taxon>
        <taxon>Pseudonocardiales</taxon>
        <taxon>Pseudonocardiaceae</taxon>
        <taxon>Amycolatopsis</taxon>
    </lineage>
</organism>
<feature type="region of interest" description="Disordered" evidence="1">
    <location>
        <begin position="372"/>
        <end position="451"/>
    </location>
</feature>
<name>A0A6I8LKA0_9PSEU</name>
<dbReference type="SUPFAM" id="SSF52540">
    <property type="entry name" value="P-loop containing nucleoside triphosphate hydrolases"/>
    <property type="match status" value="1"/>
</dbReference>
<feature type="domain" description="AAA+ ATPase" evidence="2">
    <location>
        <begin position="103"/>
        <end position="482"/>
    </location>
</feature>
<accession>A0A6I8LKA0</accession>
<dbReference type="SMART" id="SM00382">
    <property type="entry name" value="AAA"/>
    <property type="match status" value="1"/>
</dbReference>
<dbReference type="InterPro" id="IPR027417">
    <property type="entry name" value="P-loop_NTPase"/>
</dbReference>
<dbReference type="AlphaFoldDB" id="A0A6I8LKA0"/>
<dbReference type="Proteomes" id="UP000399805">
    <property type="component" value="Unassembled WGS sequence"/>
</dbReference>